<dbReference type="RefSeq" id="XP_003886013.1">
    <property type="nucleotide sequence ID" value="XM_003885964.1"/>
</dbReference>
<keyword evidence="2" id="KW-0472">Membrane</keyword>
<evidence type="ECO:0000256" key="3">
    <source>
        <dbReference type="SAM" id="SignalP"/>
    </source>
</evidence>
<feature type="compositionally biased region" description="Acidic residues" evidence="1">
    <location>
        <begin position="466"/>
        <end position="485"/>
    </location>
</feature>
<evidence type="ECO:0000313" key="5">
    <source>
        <dbReference type="EMBL" id="CEL70733.1"/>
    </source>
</evidence>
<gene>
    <name evidence="5" type="ORF">BN1204_064130</name>
    <name evidence="4" type="ORF">NCLIV_064130</name>
</gene>
<dbReference type="eggNOG" id="ENOG502QY83">
    <property type="taxonomic scope" value="Eukaryota"/>
</dbReference>
<keyword evidence="2" id="KW-1133">Transmembrane helix</keyword>
<dbReference type="Proteomes" id="UP000007494">
    <property type="component" value="Chromosome XII"/>
</dbReference>
<dbReference type="AlphaFoldDB" id="F0VQJ0"/>
<dbReference type="OrthoDB" id="10381251at2759"/>
<keyword evidence="3" id="KW-0732">Signal</keyword>
<reference evidence="6" key="3">
    <citation type="journal article" date="2012" name="PLoS Pathog.">
        <title>Comparative genomics of the apicomplexan parasites Toxoplasma gondii and Neospora caninum: Coccidia differing in host range and transmission strategy.</title>
        <authorList>
            <person name="Reid A.J."/>
            <person name="Vermont S.J."/>
            <person name="Cotton J.A."/>
            <person name="Harris D."/>
            <person name="Hill-Cawthorne G.A."/>
            <person name="Konen-Waisman S."/>
            <person name="Latham S.M."/>
            <person name="Mourier T."/>
            <person name="Norton R."/>
            <person name="Quail M.A."/>
            <person name="Sanders M."/>
            <person name="Shanmugam D."/>
            <person name="Sohal A."/>
            <person name="Wasmuth J.D."/>
            <person name="Brunk B."/>
            <person name="Grigg M.E."/>
            <person name="Howard J.C."/>
            <person name="Parkinson J."/>
            <person name="Roos D.S."/>
            <person name="Trees A.J."/>
            <person name="Berriman M."/>
            <person name="Pain A."/>
            <person name="Wastling J.M."/>
        </authorList>
    </citation>
    <scope>NUCLEOTIDE SEQUENCE [LARGE SCALE GENOMIC DNA]</scope>
    <source>
        <strain evidence="6">Liverpool</strain>
    </source>
</reference>
<reference evidence="4" key="2">
    <citation type="submission" date="2011-03" db="EMBL/GenBank/DDBJ databases">
        <title>Comparative genomics and transcriptomics of Neospora caninum and Toxoplasma gondii.</title>
        <authorList>
            <person name="Reid A.J."/>
            <person name="Sohal A."/>
            <person name="Harris D."/>
            <person name="Quail M."/>
            <person name="Sanders M."/>
            <person name="Berriman M."/>
            <person name="Wastling J.M."/>
            <person name="Pain A."/>
        </authorList>
    </citation>
    <scope>NUCLEOTIDE SEQUENCE</scope>
    <source>
        <strain evidence="4">Liverpool</strain>
    </source>
</reference>
<name>F0VQJ0_NEOCL</name>
<reference evidence="5" key="4">
    <citation type="journal article" date="2015" name="PLoS ONE">
        <title>Comprehensive Evaluation of Toxoplasma gondii VEG and Neospora caninum LIV Genomes with Tachyzoite Stage Transcriptome and Proteome Defines Novel Transcript Features.</title>
        <authorList>
            <person name="Ramaprasad A."/>
            <person name="Mourier T."/>
            <person name="Naeem R."/>
            <person name="Malas T.B."/>
            <person name="Moussa E."/>
            <person name="Panigrahi A."/>
            <person name="Vermont S.J."/>
            <person name="Otto T.D."/>
            <person name="Wastling J."/>
            <person name="Pain A."/>
        </authorList>
    </citation>
    <scope>NUCLEOTIDE SEQUENCE</scope>
    <source>
        <strain evidence="5">Liverpool</strain>
    </source>
</reference>
<evidence type="ECO:0000256" key="2">
    <source>
        <dbReference type="SAM" id="Phobius"/>
    </source>
</evidence>
<organism evidence="4 6">
    <name type="scientific">Neospora caninum (strain Liverpool)</name>
    <dbReference type="NCBI Taxonomy" id="572307"/>
    <lineage>
        <taxon>Eukaryota</taxon>
        <taxon>Sar</taxon>
        <taxon>Alveolata</taxon>
        <taxon>Apicomplexa</taxon>
        <taxon>Conoidasida</taxon>
        <taxon>Coccidia</taxon>
        <taxon>Eucoccidiorida</taxon>
        <taxon>Eimeriorina</taxon>
        <taxon>Sarcocystidae</taxon>
        <taxon>Neospora</taxon>
    </lineage>
</organism>
<evidence type="ECO:0000313" key="4">
    <source>
        <dbReference type="EMBL" id="CBZ55987.1"/>
    </source>
</evidence>
<keyword evidence="6" id="KW-1185">Reference proteome</keyword>
<feature type="chain" id="PRO_5007655397" description="Transmembrane protein" evidence="3">
    <location>
        <begin position="21"/>
        <end position="485"/>
    </location>
</feature>
<feature type="signal peptide" evidence="3">
    <location>
        <begin position="1"/>
        <end position="20"/>
    </location>
</feature>
<protein>
    <recommendedName>
        <fullName evidence="7">Transmembrane protein</fullName>
    </recommendedName>
</protein>
<dbReference type="GeneID" id="13445210"/>
<dbReference type="OMA" id="CPRANQP"/>
<feature type="transmembrane region" description="Helical" evidence="2">
    <location>
        <begin position="411"/>
        <end position="430"/>
    </location>
</feature>
<reference evidence="4" key="1">
    <citation type="submission" date="2011-02" db="EMBL/GenBank/DDBJ databases">
        <authorList>
            <person name="Aslett M."/>
        </authorList>
    </citation>
    <scope>NUCLEOTIDE SEQUENCE</scope>
    <source>
        <strain evidence="4">Liverpool</strain>
    </source>
</reference>
<evidence type="ECO:0000313" key="6">
    <source>
        <dbReference type="Proteomes" id="UP000007494"/>
    </source>
</evidence>
<dbReference type="EMBL" id="FR823393">
    <property type="protein sequence ID" value="CBZ55987.1"/>
    <property type="molecule type" value="Genomic_DNA"/>
</dbReference>
<dbReference type="InParanoid" id="F0VQJ0"/>
<dbReference type="VEuPathDB" id="ToxoDB:NCLIV_064130"/>
<sequence>MLALAVSRPFLFSLVAVLSAAFTPFFPPSSVTWGPPRRVGHPDSLLFSAVGPSAAVVGAYAAQPVVDPLLFGAPHGAAVQTLGLEQAISSHAEPSVTSTMDLPDEEGAATVTLPRRPRGALYARPSMIDAVEQTEDLLESARGWRRQGGKLKGVSANAAALATAGSRKKVVFNITTKLSLFTHADGTVVCETGGVAAAAVAGEVRAISFSGSRGYVAQAYGRGLSLLGPATNAPILPLTRGSDKSVKAGSSLLVLCPRANQPAVAIPRNKAVSVQRPVLVRKAIEAKRRLRLQEQASRFERYGERARKVQRVAASALVVFLFGMVSSIHRLSLWLEAPETQKVVDTVYRALIEPAPVEVNSGAKLTTILSASGDEEQVAQVRAVLSKTDRRALASYERATAHLNSALSNSVGLVFSAAVLIAAKGATFVYTHRTARNRRRAWGRRKASQGQERDNEEAWIEANEVGPEELGEADIVIPEEEPAAR</sequence>
<feature type="region of interest" description="Disordered" evidence="1">
    <location>
        <begin position="439"/>
        <end position="485"/>
    </location>
</feature>
<evidence type="ECO:0000256" key="1">
    <source>
        <dbReference type="SAM" id="MobiDB-lite"/>
    </source>
</evidence>
<dbReference type="EMBL" id="LN714487">
    <property type="protein sequence ID" value="CEL70733.1"/>
    <property type="molecule type" value="Genomic_DNA"/>
</dbReference>
<accession>F0VQJ0</accession>
<keyword evidence="2" id="KW-0812">Transmembrane</keyword>
<feature type="transmembrane region" description="Helical" evidence="2">
    <location>
        <begin position="312"/>
        <end position="331"/>
    </location>
</feature>
<proteinExistence type="predicted"/>
<evidence type="ECO:0008006" key="7">
    <source>
        <dbReference type="Google" id="ProtNLM"/>
    </source>
</evidence>